<evidence type="ECO:0000313" key="2">
    <source>
        <dbReference type="EMBL" id="KAF2157599.1"/>
    </source>
</evidence>
<dbReference type="OrthoDB" id="5343383at2759"/>
<feature type="compositionally biased region" description="Acidic residues" evidence="1">
    <location>
        <begin position="47"/>
        <end position="66"/>
    </location>
</feature>
<keyword evidence="3" id="KW-1185">Reference proteome</keyword>
<accession>A0A9P4J9S9</accession>
<comment type="caution">
    <text evidence="2">The sequence shown here is derived from an EMBL/GenBank/DDBJ whole genome shotgun (WGS) entry which is preliminary data.</text>
</comment>
<evidence type="ECO:0000256" key="1">
    <source>
        <dbReference type="SAM" id="MobiDB-lite"/>
    </source>
</evidence>
<organism evidence="2 3">
    <name type="scientific">Myriangium duriaei CBS 260.36</name>
    <dbReference type="NCBI Taxonomy" id="1168546"/>
    <lineage>
        <taxon>Eukaryota</taxon>
        <taxon>Fungi</taxon>
        <taxon>Dikarya</taxon>
        <taxon>Ascomycota</taxon>
        <taxon>Pezizomycotina</taxon>
        <taxon>Dothideomycetes</taxon>
        <taxon>Dothideomycetidae</taxon>
        <taxon>Myriangiales</taxon>
        <taxon>Myriangiaceae</taxon>
        <taxon>Myriangium</taxon>
    </lineage>
</organism>
<dbReference type="Proteomes" id="UP000799439">
    <property type="component" value="Unassembled WGS sequence"/>
</dbReference>
<evidence type="ECO:0000313" key="3">
    <source>
        <dbReference type="Proteomes" id="UP000799439"/>
    </source>
</evidence>
<feature type="compositionally biased region" description="Basic and acidic residues" evidence="1">
    <location>
        <begin position="16"/>
        <end position="34"/>
    </location>
</feature>
<proteinExistence type="predicted"/>
<dbReference type="EMBL" id="ML996081">
    <property type="protein sequence ID" value="KAF2157599.1"/>
    <property type="molecule type" value="Genomic_DNA"/>
</dbReference>
<sequence>MTTPTAIPTSPPTQSTDDHSSESEDESQARDRTETPASSLASRIDDDNANEGASDEEWEDESEDDEPKYSPAELAEIFLDFYTFLTTLHFAPSDLKVPPPEGWPMLNQERCEGWKSDFALEVVRHLPFLNSEAQMEYKCCLLDYTELPDEHFKEGDFNEELMAQYWEDDGKDAASIFAIAHGYESGGVTLYLDVHNGEILEDIVRMNPGETADVKEYFDVLKEKYRSLKLIPCLGRIVMDAERTEERESEITEEEFHEHLEGKARQYDDIYIQYIRQMYRRLGWPDAFRREEAYKAVNELMDSMEEKYGWQCTWEKSDC</sequence>
<name>A0A9P4J9S9_9PEZI</name>
<feature type="compositionally biased region" description="Low complexity" evidence="1">
    <location>
        <begin position="1"/>
        <end position="15"/>
    </location>
</feature>
<protein>
    <submittedName>
        <fullName evidence="2">Uncharacterized protein</fullName>
    </submittedName>
</protein>
<gene>
    <name evidence="2" type="ORF">K461DRAFT_289901</name>
</gene>
<feature type="region of interest" description="Disordered" evidence="1">
    <location>
        <begin position="1"/>
        <end position="68"/>
    </location>
</feature>
<reference evidence="2" key="1">
    <citation type="journal article" date="2020" name="Stud. Mycol.">
        <title>101 Dothideomycetes genomes: a test case for predicting lifestyles and emergence of pathogens.</title>
        <authorList>
            <person name="Haridas S."/>
            <person name="Albert R."/>
            <person name="Binder M."/>
            <person name="Bloem J."/>
            <person name="Labutti K."/>
            <person name="Salamov A."/>
            <person name="Andreopoulos B."/>
            <person name="Baker S."/>
            <person name="Barry K."/>
            <person name="Bills G."/>
            <person name="Bluhm B."/>
            <person name="Cannon C."/>
            <person name="Castanera R."/>
            <person name="Culley D."/>
            <person name="Daum C."/>
            <person name="Ezra D."/>
            <person name="Gonzalez J."/>
            <person name="Henrissat B."/>
            <person name="Kuo A."/>
            <person name="Liang C."/>
            <person name="Lipzen A."/>
            <person name="Lutzoni F."/>
            <person name="Magnuson J."/>
            <person name="Mondo S."/>
            <person name="Nolan M."/>
            <person name="Ohm R."/>
            <person name="Pangilinan J."/>
            <person name="Park H.-J."/>
            <person name="Ramirez L."/>
            <person name="Alfaro M."/>
            <person name="Sun H."/>
            <person name="Tritt A."/>
            <person name="Yoshinaga Y."/>
            <person name="Zwiers L.-H."/>
            <person name="Turgeon B."/>
            <person name="Goodwin S."/>
            <person name="Spatafora J."/>
            <person name="Crous P."/>
            <person name="Grigoriev I."/>
        </authorList>
    </citation>
    <scope>NUCLEOTIDE SEQUENCE</scope>
    <source>
        <strain evidence="2">CBS 260.36</strain>
    </source>
</reference>
<dbReference type="AlphaFoldDB" id="A0A9P4J9S9"/>